<gene>
    <name evidence="1" type="ORF">SSLN_LOCUS1507</name>
</gene>
<evidence type="ECO:0000313" key="1">
    <source>
        <dbReference type="EMBL" id="VDL87892.1"/>
    </source>
</evidence>
<protein>
    <submittedName>
        <fullName evidence="1">Uncharacterized protein</fullName>
    </submittedName>
</protein>
<dbReference type="Proteomes" id="UP000275846">
    <property type="component" value="Unassembled WGS sequence"/>
</dbReference>
<dbReference type="Gene3D" id="1.10.357.150">
    <property type="match status" value="1"/>
</dbReference>
<evidence type="ECO:0000313" key="2">
    <source>
        <dbReference type="Proteomes" id="UP000275846"/>
    </source>
</evidence>
<proteinExistence type="predicted"/>
<name>A0A3P7BN74_SCHSO</name>
<reference evidence="1 2" key="1">
    <citation type="submission" date="2018-11" db="EMBL/GenBank/DDBJ databases">
        <authorList>
            <consortium name="Pathogen Informatics"/>
        </authorList>
    </citation>
    <scope>NUCLEOTIDE SEQUENCE [LARGE SCALE GENOMIC DNA]</scope>
    <source>
        <strain evidence="1 2">NST_G2</strain>
    </source>
</reference>
<keyword evidence="2" id="KW-1185">Reference proteome</keyword>
<dbReference type="InterPro" id="IPR046362">
    <property type="entry name" value="Zw10/DSL1_C_sf"/>
</dbReference>
<dbReference type="OrthoDB" id="10360964at2759"/>
<dbReference type="EMBL" id="UYSU01003484">
    <property type="protein sequence ID" value="VDL87892.1"/>
    <property type="molecule type" value="Genomic_DNA"/>
</dbReference>
<accession>A0A3P7BN74</accession>
<dbReference type="AlphaFoldDB" id="A0A3P7BN74"/>
<sequence>MDDAFASQNMGSSVVEEKSLMTLLNRRIPSWSRLENILSVLQAASLEHVRHIWADRNSDAQSPPFRLTAVELGHLVIALYKDSSARSNFLKNLTD</sequence>
<organism evidence="1 2">
    <name type="scientific">Schistocephalus solidus</name>
    <name type="common">Tapeworm</name>
    <dbReference type="NCBI Taxonomy" id="70667"/>
    <lineage>
        <taxon>Eukaryota</taxon>
        <taxon>Metazoa</taxon>
        <taxon>Spiralia</taxon>
        <taxon>Lophotrochozoa</taxon>
        <taxon>Platyhelminthes</taxon>
        <taxon>Cestoda</taxon>
        <taxon>Eucestoda</taxon>
        <taxon>Diphyllobothriidea</taxon>
        <taxon>Diphyllobothriidae</taxon>
        <taxon>Schistocephalus</taxon>
    </lineage>
</organism>
<dbReference type="STRING" id="70667.A0A3P7BN74"/>